<dbReference type="PROSITE" id="PS50001">
    <property type="entry name" value="SH2"/>
    <property type="match status" value="1"/>
</dbReference>
<dbReference type="WBParaSite" id="PgR048_g048_t06">
    <property type="protein sequence ID" value="PgR048_g048_t06"/>
    <property type="gene ID" value="PgR048_g048"/>
</dbReference>
<feature type="binding site" evidence="8">
    <location>
        <position position="157"/>
    </location>
    <ligand>
        <name>ATP</name>
        <dbReference type="ChEBI" id="CHEBI:30616"/>
    </ligand>
</feature>
<dbReference type="WBParaSite" id="PgR048_g048_t05">
    <property type="protein sequence ID" value="PgR048_g048_t05"/>
    <property type="gene ID" value="PgR048_g048"/>
</dbReference>
<dbReference type="PROSITE" id="PS50011">
    <property type="entry name" value="PROTEIN_KINASE_DOM"/>
    <property type="match status" value="1"/>
</dbReference>
<dbReference type="PROSITE" id="PS00109">
    <property type="entry name" value="PROTEIN_KINASE_TYR"/>
    <property type="match status" value="1"/>
</dbReference>
<dbReference type="SMART" id="SM00252">
    <property type="entry name" value="SH2"/>
    <property type="match status" value="1"/>
</dbReference>
<feature type="compositionally biased region" description="Gly residues" evidence="10">
    <location>
        <begin position="438"/>
        <end position="447"/>
    </location>
</feature>
<name>A0A915BNE0_PARUN</name>
<dbReference type="WBParaSite" id="PgR048_g048_t03">
    <property type="protein sequence ID" value="PgR048_g048_t03"/>
    <property type="gene ID" value="PgR048_g048"/>
</dbReference>
<comment type="similarity">
    <text evidence="9">Belongs to the protein kinase superfamily. Tyr protein kinase family.</text>
</comment>
<dbReference type="PROSITE" id="PS00107">
    <property type="entry name" value="PROTEIN_KINASE_ATP"/>
    <property type="match status" value="1"/>
</dbReference>
<dbReference type="SMART" id="SM00219">
    <property type="entry name" value="TyrKc"/>
    <property type="match status" value="1"/>
</dbReference>
<keyword evidence="5 9" id="KW-0829">Tyrosine-protein kinase</keyword>
<dbReference type="PRINTS" id="PR00109">
    <property type="entry name" value="TYRKINASE"/>
</dbReference>
<dbReference type="WBParaSite" id="PgR048_g048_t01">
    <property type="protein sequence ID" value="PgR048_g048_t01"/>
    <property type="gene ID" value="PgR048_g048"/>
</dbReference>
<dbReference type="SUPFAM" id="SSF56112">
    <property type="entry name" value="Protein kinase-like (PK-like)"/>
    <property type="match status" value="1"/>
</dbReference>
<feature type="domain" description="Protein kinase" evidence="12">
    <location>
        <begin position="125"/>
        <end position="382"/>
    </location>
</feature>
<evidence type="ECO:0000256" key="6">
    <source>
        <dbReference type="ARBA" id="ARBA00051245"/>
    </source>
</evidence>
<comment type="catalytic activity">
    <reaction evidence="6 9">
        <text>L-tyrosyl-[protein] + ATP = O-phospho-L-tyrosyl-[protein] + ADP + H(+)</text>
        <dbReference type="Rhea" id="RHEA:10596"/>
        <dbReference type="Rhea" id="RHEA-COMP:10136"/>
        <dbReference type="Rhea" id="RHEA-COMP:20101"/>
        <dbReference type="ChEBI" id="CHEBI:15378"/>
        <dbReference type="ChEBI" id="CHEBI:30616"/>
        <dbReference type="ChEBI" id="CHEBI:46858"/>
        <dbReference type="ChEBI" id="CHEBI:61978"/>
        <dbReference type="ChEBI" id="CHEBI:456216"/>
        <dbReference type="EC" id="2.7.10.2"/>
    </reaction>
</comment>
<protein>
    <recommendedName>
        <fullName evidence="9">Tyrosine-protein kinase</fullName>
        <ecNumber evidence="9">2.7.10.2</ecNumber>
    </recommendedName>
</protein>
<evidence type="ECO:0000256" key="3">
    <source>
        <dbReference type="ARBA" id="ARBA00022777"/>
    </source>
</evidence>
<dbReference type="InterPro" id="IPR011009">
    <property type="entry name" value="Kinase-like_dom_sf"/>
</dbReference>
<feature type="domain" description="SH2" evidence="11">
    <location>
        <begin position="13"/>
        <end position="108"/>
    </location>
</feature>
<dbReference type="InterPro" id="IPR036860">
    <property type="entry name" value="SH2_dom_sf"/>
</dbReference>
<keyword evidence="4 8" id="KW-0067">ATP-binding</keyword>
<dbReference type="SUPFAM" id="SSF55550">
    <property type="entry name" value="SH2 domain"/>
    <property type="match status" value="1"/>
</dbReference>
<keyword evidence="1 9" id="KW-0808">Transferase</keyword>
<reference evidence="14 15" key="1">
    <citation type="submission" date="2022-11" db="UniProtKB">
        <authorList>
            <consortium name="WormBaseParasite"/>
        </authorList>
    </citation>
    <scope>IDENTIFICATION</scope>
</reference>
<dbReference type="AlphaFoldDB" id="A0A915BNE0"/>
<evidence type="ECO:0000313" key="13">
    <source>
        <dbReference type="Proteomes" id="UP000887569"/>
    </source>
</evidence>
<evidence type="ECO:0000313" key="15">
    <source>
        <dbReference type="WBParaSite" id="PgR048_g048_t02"/>
    </source>
</evidence>
<dbReference type="Pfam" id="PF00017">
    <property type="entry name" value="SH2"/>
    <property type="match status" value="1"/>
</dbReference>
<evidence type="ECO:0000313" key="16">
    <source>
        <dbReference type="WBParaSite" id="PgR048_g048_t06"/>
    </source>
</evidence>
<evidence type="ECO:0000256" key="8">
    <source>
        <dbReference type="PROSITE-ProRule" id="PRU10141"/>
    </source>
</evidence>
<organism evidence="13 16">
    <name type="scientific">Parascaris univalens</name>
    <name type="common">Nematode worm</name>
    <dbReference type="NCBI Taxonomy" id="6257"/>
    <lineage>
        <taxon>Eukaryota</taxon>
        <taxon>Metazoa</taxon>
        <taxon>Ecdysozoa</taxon>
        <taxon>Nematoda</taxon>
        <taxon>Chromadorea</taxon>
        <taxon>Rhabditida</taxon>
        <taxon>Spirurina</taxon>
        <taxon>Ascaridomorpha</taxon>
        <taxon>Ascaridoidea</taxon>
        <taxon>Ascarididae</taxon>
        <taxon>Parascaris</taxon>
    </lineage>
</organism>
<dbReference type="PANTHER" id="PTHR24418">
    <property type="entry name" value="TYROSINE-PROTEIN KINASE"/>
    <property type="match status" value="1"/>
</dbReference>
<keyword evidence="7" id="KW-0727">SH2 domain</keyword>
<evidence type="ECO:0000256" key="2">
    <source>
        <dbReference type="ARBA" id="ARBA00022741"/>
    </source>
</evidence>
<dbReference type="InterPro" id="IPR000980">
    <property type="entry name" value="SH2"/>
</dbReference>
<evidence type="ECO:0000259" key="12">
    <source>
        <dbReference type="PROSITE" id="PS50011"/>
    </source>
</evidence>
<dbReference type="InterPro" id="IPR008266">
    <property type="entry name" value="Tyr_kinase_AS"/>
</dbReference>
<evidence type="ECO:0000256" key="7">
    <source>
        <dbReference type="PROSITE-ProRule" id="PRU00191"/>
    </source>
</evidence>
<dbReference type="Gene3D" id="3.30.505.10">
    <property type="entry name" value="SH2 domain"/>
    <property type="match status" value="1"/>
</dbReference>
<dbReference type="Gene3D" id="3.30.200.20">
    <property type="entry name" value="Phosphorylase Kinase, domain 1"/>
    <property type="match status" value="1"/>
</dbReference>
<sequence length="447" mass="50509">MPSSGGNLEEEEYFHGLLPREDLPFLLVHTGDFLVRISEPKAGSPRQIIISVVNDDTQENKMRHIVVQQAPNGKFMTDPRKSFDSVPELVEYFRSTKEPVIAKVKNAILLNSIKRAPWELKHEDITLVNKLGEGAFGEVHSGKYKMPSGRVVDVAIKLAKTTEMSKEKIKEMMKEARLMRNYDHPNIVRMYGVAVEHEPLLIVMELVEGGALDEYLKKNQVGPKVKLEKMVVGSAWGLEYLHWKNCIHRDIAARNCLFSNTGIVKISDFGLSREGDQYHMTKVRRVPIRWLAPETIQYLVYTSRTDVWSYGIMTWEIYANAKEPYGGMTNAEVKEKVIGGYKMTMPNDTPKEVADVIRDMCWANKPEKRASMYEVARKLEQIAGLQPPNMSFKSPSQGSVEVVAAKLGKTPKTHPSSRIKDKSRLRKSRLHKGIHKGASGGKCGKTC</sequence>
<dbReference type="Gene3D" id="1.10.510.10">
    <property type="entry name" value="Transferase(Phosphotransferase) domain 1"/>
    <property type="match status" value="1"/>
</dbReference>
<dbReference type="InterPro" id="IPR020635">
    <property type="entry name" value="Tyr_kinase_cat_dom"/>
</dbReference>
<dbReference type="InterPro" id="IPR000719">
    <property type="entry name" value="Prot_kinase_dom"/>
</dbReference>
<evidence type="ECO:0000313" key="14">
    <source>
        <dbReference type="WBParaSite" id="PgR048_g048_t01"/>
    </source>
</evidence>
<dbReference type="InterPro" id="IPR050198">
    <property type="entry name" value="Non-receptor_tyrosine_kinases"/>
</dbReference>
<proteinExistence type="inferred from homology"/>
<feature type="region of interest" description="Disordered" evidence="10">
    <location>
        <begin position="427"/>
        <end position="447"/>
    </location>
</feature>
<dbReference type="EC" id="2.7.10.2" evidence="9"/>
<dbReference type="FunFam" id="3.30.200.20:FF:000518">
    <property type="entry name" value="Tyrosine-protein kinase"/>
    <property type="match status" value="1"/>
</dbReference>
<dbReference type="InterPro" id="IPR017441">
    <property type="entry name" value="Protein_kinase_ATP_BS"/>
</dbReference>
<evidence type="ECO:0000259" key="11">
    <source>
        <dbReference type="PROSITE" id="PS50001"/>
    </source>
</evidence>
<dbReference type="InterPro" id="IPR001245">
    <property type="entry name" value="Ser-Thr/Tyr_kinase_cat_dom"/>
</dbReference>
<keyword evidence="3 9" id="KW-0418">Kinase</keyword>
<dbReference type="GO" id="GO:0004715">
    <property type="term" value="F:non-membrane spanning protein tyrosine kinase activity"/>
    <property type="evidence" value="ECO:0007669"/>
    <property type="project" value="UniProtKB-EC"/>
</dbReference>
<dbReference type="CDD" id="cd10361">
    <property type="entry name" value="SH2_Fps_family"/>
    <property type="match status" value="1"/>
</dbReference>
<evidence type="ECO:0000256" key="4">
    <source>
        <dbReference type="ARBA" id="ARBA00022840"/>
    </source>
</evidence>
<evidence type="ECO:0000256" key="9">
    <source>
        <dbReference type="RuleBase" id="RU362096"/>
    </source>
</evidence>
<dbReference type="CDD" id="cd00192">
    <property type="entry name" value="PTKc"/>
    <property type="match status" value="1"/>
</dbReference>
<evidence type="ECO:0000256" key="5">
    <source>
        <dbReference type="ARBA" id="ARBA00023137"/>
    </source>
</evidence>
<dbReference type="Pfam" id="PF07714">
    <property type="entry name" value="PK_Tyr_Ser-Thr"/>
    <property type="match status" value="1"/>
</dbReference>
<accession>A0A915BNE0</accession>
<evidence type="ECO:0000256" key="10">
    <source>
        <dbReference type="SAM" id="MobiDB-lite"/>
    </source>
</evidence>
<evidence type="ECO:0000256" key="1">
    <source>
        <dbReference type="ARBA" id="ARBA00022679"/>
    </source>
</evidence>
<keyword evidence="13" id="KW-1185">Reference proteome</keyword>
<dbReference type="InterPro" id="IPR035849">
    <property type="entry name" value="Fes/Fps/Fer_SH2"/>
</dbReference>
<dbReference type="Proteomes" id="UP000887569">
    <property type="component" value="Unplaced"/>
</dbReference>
<keyword evidence="2 8" id="KW-0547">Nucleotide-binding</keyword>
<dbReference type="WBParaSite" id="PgR048_g048_t02">
    <property type="protein sequence ID" value="PgR048_g048_t02"/>
    <property type="gene ID" value="PgR048_g048"/>
</dbReference>
<dbReference type="GO" id="GO:0005524">
    <property type="term" value="F:ATP binding"/>
    <property type="evidence" value="ECO:0007669"/>
    <property type="project" value="UniProtKB-UniRule"/>
</dbReference>